<dbReference type="PANTHER" id="PTHR45138">
    <property type="entry name" value="REGULATORY COMPONENTS OF SENSORY TRANSDUCTION SYSTEM"/>
    <property type="match status" value="1"/>
</dbReference>
<organism evidence="3 4">
    <name type="scientific">Lactiplantibacillus dongliensis</name>
    <dbReference type="NCBI Taxonomy" id="2559919"/>
    <lineage>
        <taxon>Bacteria</taxon>
        <taxon>Bacillati</taxon>
        <taxon>Bacillota</taxon>
        <taxon>Bacilli</taxon>
        <taxon>Lactobacillales</taxon>
        <taxon>Lactobacillaceae</taxon>
        <taxon>Lactiplantibacillus</taxon>
    </lineage>
</organism>
<dbReference type="Proteomes" id="UP001596253">
    <property type="component" value="Unassembled WGS sequence"/>
</dbReference>
<name>A0ABW1R677_9LACO</name>
<dbReference type="InterPro" id="IPR043128">
    <property type="entry name" value="Rev_trsase/Diguanyl_cyclase"/>
</dbReference>
<gene>
    <name evidence="3" type="ORF">ACFP3T_09795</name>
</gene>
<keyword evidence="1" id="KW-1133">Transmembrane helix</keyword>
<protein>
    <submittedName>
        <fullName evidence="3">GGDEF domain-containing protein</fullName>
    </submittedName>
</protein>
<keyword evidence="1" id="KW-0812">Transmembrane</keyword>
<dbReference type="SUPFAM" id="SSF55073">
    <property type="entry name" value="Nucleotide cyclase"/>
    <property type="match status" value="1"/>
</dbReference>
<dbReference type="SMART" id="SM00267">
    <property type="entry name" value="GGDEF"/>
    <property type="match status" value="1"/>
</dbReference>
<proteinExistence type="predicted"/>
<evidence type="ECO:0000256" key="1">
    <source>
        <dbReference type="SAM" id="Phobius"/>
    </source>
</evidence>
<accession>A0ABW1R677</accession>
<keyword evidence="4" id="KW-1185">Reference proteome</keyword>
<dbReference type="PROSITE" id="PS50887">
    <property type="entry name" value="GGDEF"/>
    <property type="match status" value="1"/>
</dbReference>
<keyword evidence="1" id="KW-0472">Membrane</keyword>
<reference evidence="4" key="1">
    <citation type="journal article" date="2019" name="Int. J. Syst. Evol. Microbiol.">
        <title>The Global Catalogue of Microorganisms (GCM) 10K type strain sequencing project: providing services to taxonomists for standard genome sequencing and annotation.</title>
        <authorList>
            <consortium name="The Broad Institute Genomics Platform"/>
            <consortium name="The Broad Institute Genome Sequencing Center for Infectious Disease"/>
            <person name="Wu L."/>
            <person name="Ma J."/>
        </authorList>
    </citation>
    <scope>NUCLEOTIDE SEQUENCE [LARGE SCALE GENOMIC DNA]</scope>
    <source>
        <strain evidence="4">CCM 8932</strain>
    </source>
</reference>
<feature type="transmembrane region" description="Helical" evidence="1">
    <location>
        <begin position="49"/>
        <end position="70"/>
    </location>
</feature>
<feature type="transmembrane region" description="Helical" evidence="1">
    <location>
        <begin position="7"/>
        <end position="29"/>
    </location>
</feature>
<dbReference type="InterPro" id="IPR029787">
    <property type="entry name" value="Nucleotide_cyclase"/>
</dbReference>
<evidence type="ECO:0000313" key="4">
    <source>
        <dbReference type="Proteomes" id="UP001596253"/>
    </source>
</evidence>
<dbReference type="Pfam" id="PF00990">
    <property type="entry name" value="GGDEF"/>
    <property type="match status" value="1"/>
</dbReference>
<dbReference type="RefSeq" id="WP_137639742.1">
    <property type="nucleotide sequence ID" value="NZ_BJDK01000009.1"/>
</dbReference>
<dbReference type="NCBIfam" id="TIGR00254">
    <property type="entry name" value="GGDEF"/>
    <property type="match status" value="1"/>
</dbReference>
<feature type="transmembrane region" description="Helical" evidence="1">
    <location>
        <begin position="82"/>
        <end position="108"/>
    </location>
</feature>
<dbReference type="PANTHER" id="PTHR45138:SF9">
    <property type="entry name" value="DIGUANYLATE CYCLASE DGCM-RELATED"/>
    <property type="match status" value="1"/>
</dbReference>
<dbReference type="CDD" id="cd01949">
    <property type="entry name" value="GGDEF"/>
    <property type="match status" value="1"/>
</dbReference>
<dbReference type="Gene3D" id="3.30.70.270">
    <property type="match status" value="1"/>
</dbReference>
<dbReference type="InterPro" id="IPR050469">
    <property type="entry name" value="Diguanylate_Cyclase"/>
</dbReference>
<dbReference type="InterPro" id="IPR000160">
    <property type="entry name" value="GGDEF_dom"/>
</dbReference>
<feature type="transmembrane region" description="Helical" evidence="1">
    <location>
        <begin position="149"/>
        <end position="166"/>
    </location>
</feature>
<comment type="caution">
    <text evidence="3">The sequence shown here is derived from an EMBL/GenBank/DDBJ whole genome shotgun (WGS) entry which is preliminary data.</text>
</comment>
<sequence>MTWSNWHVAPFLTSVFFTLGVLTLYWVSFNWLTSWLRSRHISFDEDRLNAWYGVIYMVVFVFSIQLIIVGKNYSWQFMNFELIAIIFCAYFLNIHIPYYFFFPILLVYMLFDHSIGYWESWGHALTLAVFFTILNIIRVKFQDHRLAPLIYMLVGVPFGGILWLWMKIKFNFSWAIYGQEWLYLIIFEGLLYIYVTMLSQDSQTRLRLANFASHDALTQTENFAAYTGASQYLFKDSTQHQRPLSMMMFDIDHFKLVNDTYGHLAGDRVLQQVALTVQTVLDANDTKVKLYRTGGEEFNILFPGYMVAQTQTIVTQIFSAINHQTIQFGARQIAISISVGVSAVTVADGSPIDFYNRVDHNLYNSKRNGRMRITSI</sequence>
<feature type="transmembrane region" description="Helical" evidence="1">
    <location>
        <begin position="181"/>
        <end position="198"/>
    </location>
</feature>
<evidence type="ECO:0000259" key="2">
    <source>
        <dbReference type="PROSITE" id="PS50887"/>
    </source>
</evidence>
<feature type="transmembrane region" description="Helical" evidence="1">
    <location>
        <begin position="120"/>
        <end position="137"/>
    </location>
</feature>
<feature type="domain" description="GGDEF" evidence="2">
    <location>
        <begin position="242"/>
        <end position="376"/>
    </location>
</feature>
<evidence type="ECO:0000313" key="3">
    <source>
        <dbReference type="EMBL" id="MFC6164960.1"/>
    </source>
</evidence>
<dbReference type="EMBL" id="JBHSSD010000041">
    <property type="protein sequence ID" value="MFC6164960.1"/>
    <property type="molecule type" value="Genomic_DNA"/>
</dbReference>